<protein>
    <recommendedName>
        <fullName evidence="5">DUF3159 domain-containing protein</fullName>
    </recommendedName>
</protein>
<evidence type="ECO:0000256" key="1">
    <source>
        <dbReference type="SAM" id="MobiDB-lite"/>
    </source>
</evidence>
<dbReference type="RefSeq" id="WP_184579475.1">
    <property type="nucleotide sequence ID" value="NZ_JACHJT010000001.1"/>
</dbReference>
<proteinExistence type="predicted"/>
<dbReference type="InterPro" id="IPR016566">
    <property type="entry name" value="UCP010219"/>
</dbReference>
<reference evidence="3 4" key="1">
    <citation type="submission" date="2020-08" db="EMBL/GenBank/DDBJ databases">
        <title>Sequencing the genomes of 1000 actinobacteria strains.</title>
        <authorList>
            <person name="Klenk H.-P."/>
        </authorList>
    </citation>
    <scope>NUCLEOTIDE SEQUENCE [LARGE SCALE GENOMIC DNA]</scope>
    <source>
        <strain evidence="3 4">DSM 102030</strain>
    </source>
</reference>
<keyword evidence="2" id="KW-1133">Transmembrane helix</keyword>
<evidence type="ECO:0000313" key="3">
    <source>
        <dbReference type="EMBL" id="MBB4932197.1"/>
    </source>
</evidence>
<organism evidence="3 4">
    <name type="scientific">Lipingzhangella halophila</name>
    <dbReference type="NCBI Taxonomy" id="1783352"/>
    <lineage>
        <taxon>Bacteria</taxon>
        <taxon>Bacillati</taxon>
        <taxon>Actinomycetota</taxon>
        <taxon>Actinomycetes</taxon>
        <taxon>Streptosporangiales</taxon>
        <taxon>Nocardiopsidaceae</taxon>
        <taxon>Lipingzhangella</taxon>
    </lineage>
</organism>
<keyword evidence="4" id="KW-1185">Reference proteome</keyword>
<gene>
    <name evidence="3" type="ORF">F4561_003017</name>
</gene>
<accession>A0A7W7RHW4</accession>
<dbReference type="Pfam" id="PF11361">
    <property type="entry name" value="DUF3159"/>
    <property type="match status" value="1"/>
</dbReference>
<feature type="region of interest" description="Disordered" evidence="1">
    <location>
        <begin position="1"/>
        <end position="34"/>
    </location>
</feature>
<feature type="transmembrane region" description="Helical" evidence="2">
    <location>
        <begin position="180"/>
        <end position="199"/>
    </location>
</feature>
<dbReference type="EMBL" id="JACHJT010000001">
    <property type="protein sequence ID" value="MBB4932197.1"/>
    <property type="molecule type" value="Genomic_DNA"/>
</dbReference>
<feature type="transmembrane region" description="Helical" evidence="2">
    <location>
        <begin position="103"/>
        <end position="120"/>
    </location>
</feature>
<evidence type="ECO:0008006" key="5">
    <source>
        <dbReference type="Google" id="ProtNLM"/>
    </source>
</evidence>
<evidence type="ECO:0000256" key="2">
    <source>
        <dbReference type="SAM" id="Phobius"/>
    </source>
</evidence>
<sequence>MTDPDRPAGAADDATDDSSATPPGEGAEQPAAVSERTVEAVVRQQLSKALGGKRGMAEAALPTLAFTVSFLATQHLKLALGLGVAAAVLLAVVRLVQRSSVQFVVNSLFGIGIAAIFALRSGDAEDAFLPGIIYNAVYAAVLILTVVIRWPAVGLLIGSVTGDPTGWRDNPAVVKLSSRLTWLLVLPCVIRVVVQYPLWLAAKSGAADTFALLGLAKIGMGWPLQVASLAAMVWLLARGNTPMEPGALGGASADPDREQGERG</sequence>
<feature type="transmembrane region" description="Helical" evidence="2">
    <location>
        <begin position="132"/>
        <end position="159"/>
    </location>
</feature>
<dbReference type="AlphaFoldDB" id="A0A7W7RHW4"/>
<feature type="compositionally biased region" description="Low complexity" evidence="1">
    <location>
        <begin position="7"/>
        <end position="23"/>
    </location>
</feature>
<keyword evidence="2" id="KW-0812">Transmembrane</keyword>
<name>A0A7W7RHW4_9ACTN</name>
<comment type="caution">
    <text evidence="3">The sequence shown here is derived from an EMBL/GenBank/DDBJ whole genome shotgun (WGS) entry which is preliminary data.</text>
</comment>
<feature type="transmembrane region" description="Helical" evidence="2">
    <location>
        <begin position="219"/>
        <end position="237"/>
    </location>
</feature>
<dbReference type="Proteomes" id="UP000523007">
    <property type="component" value="Unassembled WGS sequence"/>
</dbReference>
<keyword evidence="2" id="KW-0472">Membrane</keyword>
<evidence type="ECO:0000313" key="4">
    <source>
        <dbReference type="Proteomes" id="UP000523007"/>
    </source>
</evidence>
<feature type="transmembrane region" description="Helical" evidence="2">
    <location>
        <begin position="78"/>
        <end position="96"/>
    </location>
</feature>